<dbReference type="AlphaFoldDB" id="A0A432MDB1"/>
<dbReference type="GO" id="GO:0016491">
    <property type="term" value="F:oxidoreductase activity"/>
    <property type="evidence" value="ECO:0007669"/>
    <property type="project" value="UniProtKB-KW"/>
</dbReference>
<protein>
    <submittedName>
        <fullName evidence="4">Bifunctional NADP-dependent methylenetetrahydromethanopterin dehydrogenase/methylenetetrahydrofolate dehydrogenase</fullName>
    </submittedName>
</protein>
<evidence type="ECO:0000256" key="1">
    <source>
        <dbReference type="ARBA" id="ARBA00023002"/>
    </source>
</evidence>
<gene>
    <name evidence="4" type="ORF">TsocGM_24245</name>
</gene>
<evidence type="ECO:0000313" key="4">
    <source>
        <dbReference type="EMBL" id="RUL81923.1"/>
    </source>
</evidence>
<dbReference type="InterPro" id="IPR015259">
    <property type="entry name" value="Methyl-teptahyd_DH_N"/>
</dbReference>
<keyword evidence="5" id="KW-1185">Reference proteome</keyword>
<evidence type="ECO:0000259" key="2">
    <source>
        <dbReference type="Pfam" id="PF09176"/>
    </source>
</evidence>
<dbReference type="Gene3D" id="3.40.50.10280">
    <property type="entry name" value="Methylene-tetrahydromethanopterin dehydrogenase, N-terminal domain"/>
    <property type="match status" value="1"/>
</dbReference>
<feature type="domain" description="Methylene-tetrahydromethanopterin dehydrogenase N-terminal" evidence="2">
    <location>
        <begin position="30"/>
        <end position="110"/>
    </location>
</feature>
<feature type="domain" description="NAD(P)-binding" evidence="3">
    <location>
        <begin position="141"/>
        <end position="215"/>
    </location>
</feature>
<dbReference type="Pfam" id="PF09176">
    <property type="entry name" value="Mpt_N"/>
    <property type="match status" value="1"/>
</dbReference>
<evidence type="ECO:0000259" key="3">
    <source>
        <dbReference type="Pfam" id="PF13460"/>
    </source>
</evidence>
<dbReference type="Gene3D" id="3.40.50.720">
    <property type="entry name" value="NAD(P)-binding Rossmann-like Domain"/>
    <property type="match status" value="1"/>
</dbReference>
<dbReference type="RefSeq" id="WP_126728044.1">
    <property type="nucleotide sequence ID" value="NZ_RYZH01000080.1"/>
</dbReference>
<dbReference type="Proteomes" id="UP000280296">
    <property type="component" value="Unassembled WGS sequence"/>
</dbReference>
<reference evidence="4 5" key="1">
    <citation type="submission" date="2018-12" db="EMBL/GenBank/DDBJ databases">
        <authorList>
            <person name="Toschakov S.V."/>
        </authorList>
    </citation>
    <scope>NUCLEOTIDE SEQUENCE [LARGE SCALE GENOMIC DNA]</scope>
    <source>
        <strain evidence="4 5">GM2012</strain>
    </source>
</reference>
<dbReference type="OrthoDB" id="6180at2"/>
<reference evidence="4 5" key="2">
    <citation type="submission" date="2019-01" db="EMBL/GenBank/DDBJ databases">
        <title>Tautonia sociabilis, a novel thermotolerant planctomycete of Isosphaeraceae family, isolated from a 4000 m deep subterranean habitat.</title>
        <authorList>
            <person name="Kovaleva O.L."/>
            <person name="Elcheninov A.G."/>
            <person name="Van Heerden E."/>
            <person name="Toshchakov S.V."/>
            <person name="Novikov A."/>
            <person name="Bonch-Osmolovskaya E.A."/>
            <person name="Kublanov I.V."/>
        </authorList>
    </citation>
    <scope>NUCLEOTIDE SEQUENCE [LARGE SCALE GENOMIC DNA]</scope>
    <source>
        <strain evidence="4 5">GM2012</strain>
    </source>
</reference>
<keyword evidence="1" id="KW-0560">Oxidoreductase</keyword>
<name>A0A432MDB1_9BACT</name>
<evidence type="ECO:0000313" key="5">
    <source>
        <dbReference type="Proteomes" id="UP000280296"/>
    </source>
</evidence>
<comment type="caution">
    <text evidence="4">The sequence shown here is derived from an EMBL/GenBank/DDBJ whole genome shotgun (WGS) entry which is preliminary data.</text>
</comment>
<dbReference type="SUPFAM" id="SSF51735">
    <property type="entry name" value="NAD(P)-binding Rossmann-fold domains"/>
    <property type="match status" value="1"/>
</dbReference>
<accession>A0A432MDB1</accession>
<dbReference type="InterPro" id="IPR036291">
    <property type="entry name" value="NAD(P)-bd_dom_sf"/>
</dbReference>
<dbReference type="Pfam" id="PF13460">
    <property type="entry name" value="NAD_binding_10"/>
    <property type="match status" value="1"/>
</dbReference>
<dbReference type="InterPro" id="IPR046346">
    <property type="entry name" value="Aminoacid_DH-like_N_sf"/>
</dbReference>
<proteinExistence type="predicted"/>
<dbReference type="InterPro" id="IPR037089">
    <property type="entry name" value="Methyl-teptahyd_DH_N_sf"/>
</dbReference>
<dbReference type="InterPro" id="IPR016040">
    <property type="entry name" value="NAD(P)-bd_dom"/>
</dbReference>
<organism evidence="4 5">
    <name type="scientific">Tautonia sociabilis</name>
    <dbReference type="NCBI Taxonomy" id="2080755"/>
    <lineage>
        <taxon>Bacteria</taxon>
        <taxon>Pseudomonadati</taxon>
        <taxon>Planctomycetota</taxon>
        <taxon>Planctomycetia</taxon>
        <taxon>Isosphaerales</taxon>
        <taxon>Isosphaeraceae</taxon>
        <taxon>Tautonia</taxon>
    </lineage>
</organism>
<dbReference type="SUPFAM" id="SSF53223">
    <property type="entry name" value="Aminoacid dehydrogenase-like, N-terminal domain"/>
    <property type="match status" value="1"/>
</dbReference>
<sequence>MQERGEFPVIASRALKTILLQLDTDPQPSVFDAVVAVDAGVDHLFRHGGVTPEQVRDLVYGALFTRGPEDLKRTALFIGGTDVARAEALLRAATEAFFGPFRVSILLDPNGANTTAAAAVLAAKRGLGGSLKGAKAAVLAATGPVGQRVARLLARQGAEVTVSSRSQERAGAVARQIGEATGARLTPLAAPDAEALASGLQGCELVIAAGSAGVTLLPAPVRSSLGSLKAMIDLNAVPPLGIEGIEVHDRDADRDGVRTWGAIGVGGTKMAIHSRAIRELFSANDRVLDAEEVYALGEALG</sequence>
<dbReference type="EMBL" id="RYZH01000080">
    <property type="protein sequence ID" value="RUL81923.1"/>
    <property type="molecule type" value="Genomic_DNA"/>
</dbReference>